<dbReference type="AlphaFoldDB" id="K3WYE4"/>
<dbReference type="EnsemblProtists" id="PYU1_T009993">
    <property type="protein sequence ID" value="PYU1_T009993"/>
    <property type="gene ID" value="PYU1_G009974"/>
</dbReference>
<keyword evidence="2" id="KW-1185">Reference proteome</keyword>
<protein>
    <submittedName>
        <fullName evidence="1">Uncharacterized protein</fullName>
    </submittedName>
</protein>
<evidence type="ECO:0000313" key="1">
    <source>
        <dbReference type="EnsemblProtists" id="PYU1_T009993"/>
    </source>
</evidence>
<reference evidence="1" key="3">
    <citation type="submission" date="2015-02" db="UniProtKB">
        <authorList>
            <consortium name="EnsemblProtists"/>
        </authorList>
    </citation>
    <scope>IDENTIFICATION</scope>
    <source>
        <strain evidence="1">DAOM BR144</strain>
    </source>
</reference>
<organism evidence="1 2">
    <name type="scientific">Globisporangium ultimum (strain ATCC 200006 / CBS 805.95 / DAOM BR144)</name>
    <name type="common">Pythium ultimum</name>
    <dbReference type="NCBI Taxonomy" id="431595"/>
    <lineage>
        <taxon>Eukaryota</taxon>
        <taxon>Sar</taxon>
        <taxon>Stramenopiles</taxon>
        <taxon>Oomycota</taxon>
        <taxon>Peronosporomycetes</taxon>
        <taxon>Pythiales</taxon>
        <taxon>Pythiaceae</taxon>
        <taxon>Globisporangium</taxon>
    </lineage>
</organism>
<accession>K3WYE4</accession>
<proteinExistence type="predicted"/>
<dbReference type="EMBL" id="GL376624">
    <property type="status" value="NOT_ANNOTATED_CDS"/>
    <property type="molecule type" value="Genomic_DNA"/>
</dbReference>
<reference evidence="2" key="1">
    <citation type="journal article" date="2010" name="Genome Biol.">
        <title>Genome sequence of the necrotrophic plant pathogen Pythium ultimum reveals original pathogenicity mechanisms and effector repertoire.</title>
        <authorList>
            <person name="Levesque C.A."/>
            <person name="Brouwer H."/>
            <person name="Cano L."/>
            <person name="Hamilton J.P."/>
            <person name="Holt C."/>
            <person name="Huitema E."/>
            <person name="Raffaele S."/>
            <person name="Robideau G.P."/>
            <person name="Thines M."/>
            <person name="Win J."/>
            <person name="Zerillo M.M."/>
            <person name="Beakes G.W."/>
            <person name="Boore J.L."/>
            <person name="Busam D."/>
            <person name="Dumas B."/>
            <person name="Ferriera S."/>
            <person name="Fuerstenberg S.I."/>
            <person name="Gachon C.M."/>
            <person name="Gaulin E."/>
            <person name="Govers F."/>
            <person name="Grenville-Briggs L."/>
            <person name="Horner N."/>
            <person name="Hostetler J."/>
            <person name="Jiang R.H."/>
            <person name="Johnson J."/>
            <person name="Krajaejun T."/>
            <person name="Lin H."/>
            <person name="Meijer H.J."/>
            <person name="Moore B."/>
            <person name="Morris P."/>
            <person name="Phuntmart V."/>
            <person name="Puiu D."/>
            <person name="Shetty J."/>
            <person name="Stajich J.E."/>
            <person name="Tripathy S."/>
            <person name="Wawra S."/>
            <person name="van West P."/>
            <person name="Whitty B.R."/>
            <person name="Coutinho P.M."/>
            <person name="Henrissat B."/>
            <person name="Martin F."/>
            <person name="Thomas P.D."/>
            <person name="Tyler B.M."/>
            <person name="De Vries R.P."/>
            <person name="Kamoun S."/>
            <person name="Yandell M."/>
            <person name="Tisserat N."/>
            <person name="Buell C.R."/>
        </authorList>
    </citation>
    <scope>NUCLEOTIDE SEQUENCE</scope>
    <source>
        <strain evidence="2">DAOM:BR144</strain>
    </source>
</reference>
<dbReference type="Proteomes" id="UP000019132">
    <property type="component" value="Unassembled WGS sequence"/>
</dbReference>
<dbReference type="VEuPathDB" id="FungiDB:PYU1_G009974"/>
<evidence type="ECO:0000313" key="2">
    <source>
        <dbReference type="Proteomes" id="UP000019132"/>
    </source>
</evidence>
<reference evidence="2" key="2">
    <citation type="submission" date="2010-04" db="EMBL/GenBank/DDBJ databases">
        <authorList>
            <person name="Buell R."/>
            <person name="Hamilton J."/>
            <person name="Hostetler J."/>
        </authorList>
    </citation>
    <scope>NUCLEOTIDE SEQUENCE [LARGE SCALE GENOMIC DNA]</scope>
    <source>
        <strain evidence="2">DAOM:BR144</strain>
    </source>
</reference>
<sequence length="158" mass="18104">MPNRRLTGQPQLQKITHTLQCMGMATITPSLMSSHQRTGMRQQAPPQSMEPTTMCIKLRMLKRTPIFKPSSKQHIKLRRPLSIQADLDMAVNTFQVTRPTPFSHKWLDICQLQVQCHSFRLDLVSTLQPEETMTAYQICSWLGISRGITLAAIKLFKK</sequence>
<name>K3WYE4_GLOUD</name>
<dbReference type="InParanoid" id="K3WYE4"/>
<dbReference type="HOGENOM" id="CLU_1672788_0_0_1"/>